<accession>A0A5A7SBX7</accession>
<dbReference type="SMART" id="SM00855">
    <property type="entry name" value="PGAM"/>
    <property type="match status" value="1"/>
</dbReference>
<dbReference type="InterPro" id="IPR013078">
    <property type="entry name" value="His_Pase_superF_clade-1"/>
</dbReference>
<proteinExistence type="predicted"/>
<dbReference type="Gene3D" id="3.40.50.1240">
    <property type="entry name" value="Phosphoglycerate mutase-like"/>
    <property type="match status" value="1"/>
</dbReference>
<dbReference type="GO" id="GO:0016791">
    <property type="term" value="F:phosphatase activity"/>
    <property type="evidence" value="ECO:0007669"/>
    <property type="project" value="TreeGrafter"/>
</dbReference>
<dbReference type="OrthoDB" id="7502553at2"/>
<organism evidence="1 2">
    <name type="scientific">Antrihabitans cavernicola</name>
    <dbReference type="NCBI Taxonomy" id="2495913"/>
    <lineage>
        <taxon>Bacteria</taxon>
        <taxon>Bacillati</taxon>
        <taxon>Actinomycetota</taxon>
        <taxon>Actinomycetes</taxon>
        <taxon>Mycobacteriales</taxon>
        <taxon>Nocardiaceae</taxon>
        <taxon>Antrihabitans</taxon>
    </lineage>
</organism>
<dbReference type="PANTHER" id="PTHR48100">
    <property type="entry name" value="BROAD-SPECIFICITY PHOSPHATASE YOR283W-RELATED"/>
    <property type="match status" value="1"/>
</dbReference>
<sequence>MSSVVRLSLVSHAATDALRLVRFPIDESLNEVGRRECRKAARMAAARIVTAPELRTIQTAEALGLLGATTDSALADVDHGSWRGLSMQDLPPDDVATWLSDPTFAGHGGESIVDVIERVRTWLDRVADTETETIAVTHPAVVRAAVIVTLDAPPDAFWRMDIAPLCITRLHHRGAWTLRSTSFGPEPH</sequence>
<gene>
    <name evidence="1" type="ORF">FOY51_13280</name>
</gene>
<keyword evidence="2" id="KW-1185">Reference proteome</keyword>
<dbReference type="Pfam" id="PF00300">
    <property type="entry name" value="His_Phos_1"/>
    <property type="match status" value="1"/>
</dbReference>
<protein>
    <submittedName>
        <fullName evidence="1">Histidine phosphatase family protein</fullName>
    </submittedName>
</protein>
<dbReference type="SUPFAM" id="SSF53254">
    <property type="entry name" value="Phosphoglycerate mutase-like"/>
    <property type="match status" value="1"/>
</dbReference>
<comment type="caution">
    <text evidence="1">The sequence shown here is derived from an EMBL/GenBank/DDBJ whole genome shotgun (WGS) entry which is preliminary data.</text>
</comment>
<dbReference type="Proteomes" id="UP000322244">
    <property type="component" value="Unassembled WGS sequence"/>
</dbReference>
<dbReference type="EMBL" id="VLNY01000005">
    <property type="protein sequence ID" value="KAA0022652.1"/>
    <property type="molecule type" value="Genomic_DNA"/>
</dbReference>
<name>A0A5A7SBX7_9NOCA</name>
<dbReference type="RefSeq" id="WP_149430707.1">
    <property type="nucleotide sequence ID" value="NZ_VLNY01000005.1"/>
</dbReference>
<dbReference type="AlphaFoldDB" id="A0A5A7SBX7"/>
<dbReference type="InterPro" id="IPR029033">
    <property type="entry name" value="His_PPase_superfam"/>
</dbReference>
<evidence type="ECO:0000313" key="1">
    <source>
        <dbReference type="EMBL" id="KAA0022652.1"/>
    </source>
</evidence>
<evidence type="ECO:0000313" key="2">
    <source>
        <dbReference type="Proteomes" id="UP000322244"/>
    </source>
</evidence>
<dbReference type="InterPro" id="IPR050275">
    <property type="entry name" value="PGM_Phosphatase"/>
</dbReference>
<reference evidence="1 2" key="1">
    <citation type="submission" date="2019-07" db="EMBL/GenBank/DDBJ databases">
        <title>Rhodococcus cavernicolus sp. nov., isolated from a cave.</title>
        <authorList>
            <person name="Lee S.D."/>
        </authorList>
    </citation>
    <scope>NUCLEOTIDE SEQUENCE [LARGE SCALE GENOMIC DNA]</scope>
    <source>
        <strain evidence="1 2">C1-24</strain>
    </source>
</reference>